<keyword evidence="2" id="KW-1185">Reference proteome</keyword>
<dbReference type="PANTHER" id="PTHR43649:SF12">
    <property type="entry name" value="DIACETYLCHITOBIOSE BINDING PROTEIN DASA"/>
    <property type="match status" value="1"/>
</dbReference>
<proteinExistence type="predicted"/>
<organism evidence="1 2">
    <name type="scientific">Lacrimispora celerecrescens</name>
    <dbReference type="NCBI Taxonomy" id="29354"/>
    <lineage>
        <taxon>Bacteria</taxon>
        <taxon>Bacillati</taxon>
        <taxon>Bacillota</taxon>
        <taxon>Clostridia</taxon>
        <taxon>Lachnospirales</taxon>
        <taxon>Lachnospiraceae</taxon>
        <taxon>Lacrimispora</taxon>
    </lineage>
</organism>
<dbReference type="RefSeq" id="WP_038280751.1">
    <property type="nucleotide sequence ID" value="NZ_JPME01000012.1"/>
</dbReference>
<dbReference type="STRING" id="29354.IO98_10465"/>
<dbReference type="AlphaFoldDB" id="A0A084JN19"/>
<reference evidence="1 2" key="1">
    <citation type="submission" date="2014-07" db="EMBL/GenBank/DDBJ databases">
        <title>Draft genome of Clostridium celerecrescens 152B isolated from sediments associated with methane hydrate from Krishna Godavari basin.</title>
        <authorList>
            <person name="Honkalas V.S."/>
            <person name="Dabir A.P."/>
            <person name="Arora P."/>
            <person name="Dhakephalkar P.K."/>
        </authorList>
    </citation>
    <scope>NUCLEOTIDE SEQUENCE [LARGE SCALE GENOMIC DNA]</scope>
    <source>
        <strain evidence="1 2">152B</strain>
    </source>
</reference>
<evidence type="ECO:0008006" key="3">
    <source>
        <dbReference type="Google" id="ProtNLM"/>
    </source>
</evidence>
<dbReference type="Pfam" id="PF13416">
    <property type="entry name" value="SBP_bac_8"/>
    <property type="match status" value="1"/>
</dbReference>
<dbReference type="EMBL" id="JPME01000012">
    <property type="protein sequence ID" value="KEZ90353.1"/>
    <property type="molecule type" value="Genomic_DNA"/>
</dbReference>
<evidence type="ECO:0000313" key="1">
    <source>
        <dbReference type="EMBL" id="KEZ90353.1"/>
    </source>
</evidence>
<dbReference type="PROSITE" id="PS51257">
    <property type="entry name" value="PROKAR_LIPOPROTEIN"/>
    <property type="match status" value="1"/>
</dbReference>
<accession>A0A084JN19</accession>
<dbReference type="InterPro" id="IPR050490">
    <property type="entry name" value="Bact_solute-bd_prot1"/>
</dbReference>
<dbReference type="SUPFAM" id="SSF53850">
    <property type="entry name" value="Periplasmic binding protein-like II"/>
    <property type="match status" value="1"/>
</dbReference>
<sequence length="481" mass="54058">MKKRWVLPVMAAVFISLLTGCEKKDPYGLSEKDPVTITIWHYYNGVQKEEFDRLVQEFNENEGREKGIIVKAFNKGSIDELSNLINESIEKKIGSDPLPDVFSAYVDKVYEVDQMGLAADLSSYLTSDEIGEYVDAYMEEGKFDSTGAIKVFPIAKSTEILTVNKTDWDKFAEATGETEEALSTWEGITRVAESYYKWTDSLTEEPDDGKAFFGRDAFANYMIIGSLQLGHEIFKVKDGKTVLDFDEQTMRKLWDNYYVPYVNGYFGSYGKFRSDDVKTGQLVAFVGATSGIAYFPTSVTLEDGTNYAIESKLYPLPNFQGTVPCAVQQGAGMMVFKSEEKREYAATLFLKWFTCVGQNMKFAIGSGYLPVKKAAGNEELLKPFLAEAGEDSGVSQNLLIGLNTANQYRLYTSKPFEGGDRARNVLNSAMVLKAKEDYEKICSLMEQGVKRESAVAEFVTEENFDQWYRDTMEQLEAIIGE</sequence>
<evidence type="ECO:0000313" key="2">
    <source>
        <dbReference type="Proteomes" id="UP000028525"/>
    </source>
</evidence>
<dbReference type="Gene3D" id="3.40.190.10">
    <property type="entry name" value="Periplasmic binding protein-like II"/>
    <property type="match status" value="1"/>
</dbReference>
<protein>
    <recommendedName>
        <fullName evidence="3">ABC transporter substrate-binding protein</fullName>
    </recommendedName>
</protein>
<dbReference type="InterPro" id="IPR006059">
    <property type="entry name" value="SBP"/>
</dbReference>
<gene>
    <name evidence="1" type="ORF">IO98_10465</name>
</gene>
<name>A0A084JN19_9FIRM</name>
<comment type="caution">
    <text evidence="1">The sequence shown here is derived from an EMBL/GenBank/DDBJ whole genome shotgun (WGS) entry which is preliminary data.</text>
</comment>
<dbReference type="PANTHER" id="PTHR43649">
    <property type="entry name" value="ARABINOSE-BINDING PROTEIN-RELATED"/>
    <property type="match status" value="1"/>
</dbReference>
<dbReference type="Proteomes" id="UP000028525">
    <property type="component" value="Unassembled WGS sequence"/>
</dbReference>